<evidence type="ECO:0000256" key="1">
    <source>
        <dbReference type="ARBA" id="ARBA00004651"/>
    </source>
</evidence>
<evidence type="ECO:0000256" key="5">
    <source>
        <dbReference type="ARBA" id="ARBA00023136"/>
    </source>
</evidence>
<feature type="transmembrane region" description="Helical" evidence="6">
    <location>
        <begin position="286"/>
        <end position="308"/>
    </location>
</feature>
<protein>
    <submittedName>
        <fullName evidence="7">Uncharacterized protein</fullName>
    </submittedName>
</protein>
<evidence type="ECO:0000256" key="2">
    <source>
        <dbReference type="ARBA" id="ARBA00022475"/>
    </source>
</evidence>
<dbReference type="RefSeq" id="WP_056968056.1">
    <property type="nucleotide sequence ID" value="NZ_AZEQ01000007.1"/>
</dbReference>
<keyword evidence="2" id="KW-1003">Cell membrane</keyword>
<dbReference type="GO" id="GO:0005886">
    <property type="term" value="C:plasma membrane"/>
    <property type="evidence" value="ECO:0007669"/>
    <property type="project" value="UniProtKB-SubCell"/>
</dbReference>
<feature type="transmembrane region" description="Helical" evidence="6">
    <location>
        <begin position="87"/>
        <end position="111"/>
    </location>
</feature>
<keyword evidence="4 6" id="KW-1133">Transmembrane helix</keyword>
<dbReference type="Pfam" id="PF01943">
    <property type="entry name" value="Polysacc_synt"/>
    <property type="match status" value="1"/>
</dbReference>
<evidence type="ECO:0000256" key="3">
    <source>
        <dbReference type="ARBA" id="ARBA00022692"/>
    </source>
</evidence>
<dbReference type="Proteomes" id="UP000050901">
    <property type="component" value="Unassembled WGS sequence"/>
</dbReference>
<feature type="transmembrane region" description="Helical" evidence="6">
    <location>
        <begin position="146"/>
        <end position="164"/>
    </location>
</feature>
<feature type="transmembrane region" description="Helical" evidence="6">
    <location>
        <begin position="445"/>
        <end position="467"/>
    </location>
</feature>
<feature type="transmembrane region" description="Helical" evidence="6">
    <location>
        <begin position="170"/>
        <end position="188"/>
    </location>
</feature>
<feature type="transmembrane region" description="Helical" evidence="6">
    <location>
        <begin position="12"/>
        <end position="31"/>
    </location>
</feature>
<feature type="transmembrane region" description="Helical" evidence="6">
    <location>
        <begin position="117"/>
        <end position="139"/>
    </location>
</feature>
<feature type="transmembrane region" description="Helical" evidence="6">
    <location>
        <begin position="386"/>
        <end position="404"/>
    </location>
</feature>
<comment type="caution">
    <text evidence="7">The sequence shown here is derived from an EMBL/GenBank/DDBJ whole genome shotgun (WGS) entry which is preliminary data.</text>
</comment>
<feature type="transmembrane region" description="Helical" evidence="6">
    <location>
        <begin position="359"/>
        <end position="380"/>
    </location>
</feature>
<keyword evidence="3 6" id="KW-0812">Transmembrane</keyword>
<dbReference type="InterPro" id="IPR002797">
    <property type="entry name" value="Polysacc_synth"/>
</dbReference>
<organism evidence="7 8">
    <name type="scientific">Limosilactobacillus mucosae DSM 13345</name>
    <dbReference type="NCBI Taxonomy" id="1423771"/>
    <lineage>
        <taxon>Bacteria</taxon>
        <taxon>Bacillati</taxon>
        <taxon>Bacillota</taxon>
        <taxon>Bacilli</taxon>
        <taxon>Lactobacillales</taxon>
        <taxon>Lactobacillaceae</taxon>
        <taxon>Limosilactobacillus</taxon>
    </lineage>
</organism>
<feature type="transmembrane region" description="Helical" evidence="6">
    <location>
        <begin position="209"/>
        <end position="229"/>
    </location>
</feature>
<evidence type="ECO:0000313" key="8">
    <source>
        <dbReference type="Proteomes" id="UP000050901"/>
    </source>
</evidence>
<dbReference type="PANTHER" id="PTHR30250:SF11">
    <property type="entry name" value="O-ANTIGEN TRANSPORTER-RELATED"/>
    <property type="match status" value="1"/>
</dbReference>
<dbReference type="AlphaFoldDB" id="A0A0R1P152"/>
<sequence>MKTKSLSVNAFLNSLQTILNLIFPLITFPYVSRVLSVEGIGKYNFSNSIVSYFILIAGLGISRFAVREGAKLRDDRKKFSEFASRIFTINLCSTAFSYLLLFITLLFVSSLRSYKEAILIFSMQIFLTTIGMDWLYTIYEEYGYITARNIIFKIVSIILLFTLVRHSNDYLKYVSVTVFASTGSYLLNFFHAKKFVDLNLQWNFNWKEYLIPIFYIFGTMVAVTIYVSSDTTILGFLKGDYAVGIYSVATKIYGTIAPVIASTMAVTIPRLAMLIGQKRYREYHSLLAEVINTIIVVIFPAITGLILVSKDVVLLIAGRSFLRAAASLRILSVALLFSIVNTIFVECVLIPAKRENKTLVSSIVAAIVNVLLNFIMIPIFVEKGSAMTTIIAEFTSTLLNYYFCKDIIGNIFYNRRFFSNLLTVVIGCSAIIIVCYFLSNIVTNLILRLMSTVVLSSLIYILILYLLKNTIAKNLINKVRSRIG</sequence>
<evidence type="ECO:0000313" key="7">
    <source>
        <dbReference type="EMBL" id="KRL26054.1"/>
    </source>
</evidence>
<proteinExistence type="predicted"/>
<accession>A0A0R1P152</accession>
<gene>
    <name evidence="7" type="ORF">FC47_GL001832</name>
</gene>
<dbReference type="PANTHER" id="PTHR30250">
    <property type="entry name" value="PST FAMILY PREDICTED COLANIC ACID TRANSPORTER"/>
    <property type="match status" value="1"/>
</dbReference>
<feature type="transmembrane region" description="Helical" evidence="6">
    <location>
        <begin position="43"/>
        <end position="66"/>
    </location>
</feature>
<dbReference type="CDD" id="cd13128">
    <property type="entry name" value="MATE_Wzx_like"/>
    <property type="match status" value="1"/>
</dbReference>
<feature type="transmembrane region" description="Helical" evidence="6">
    <location>
        <begin position="416"/>
        <end position="439"/>
    </location>
</feature>
<feature type="transmembrane region" description="Helical" evidence="6">
    <location>
        <begin position="328"/>
        <end position="352"/>
    </location>
</feature>
<evidence type="ECO:0000256" key="4">
    <source>
        <dbReference type="ARBA" id="ARBA00022989"/>
    </source>
</evidence>
<evidence type="ECO:0000256" key="6">
    <source>
        <dbReference type="SAM" id="Phobius"/>
    </source>
</evidence>
<name>A0A0R1P152_LIMMU</name>
<keyword evidence="5 6" id="KW-0472">Membrane</keyword>
<dbReference type="InterPro" id="IPR050833">
    <property type="entry name" value="Poly_Biosynth_Transport"/>
</dbReference>
<dbReference type="EMBL" id="AZEQ01000007">
    <property type="protein sequence ID" value="KRL26054.1"/>
    <property type="molecule type" value="Genomic_DNA"/>
</dbReference>
<reference evidence="7 8" key="1">
    <citation type="journal article" date="2015" name="Genome Announc.">
        <title>Expanding the biotechnology potential of lactobacilli through comparative genomics of 213 strains and associated genera.</title>
        <authorList>
            <person name="Sun Z."/>
            <person name="Harris H.M."/>
            <person name="McCann A."/>
            <person name="Guo C."/>
            <person name="Argimon S."/>
            <person name="Zhang W."/>
            <person name="Yang X."/>
            <person name="Jeffery I.B."/>
            <person name="Cooney J.C."/>
            <person name="Kagawa T.F."/>
            <person name="Liu W."/>
            <person name="Song Y."/>
            <person name="Salvetti E."/>
            <person name="Wrobel A."/>
            <person name="Rasinkangas P."/>
            <person name="Parkhill J."/>
            <person name="Rea M.C."/>
            <person name="O'Sullivan O."/>
            <person name="Ritari J."/>
            <person name="Douillard F.P."/>
            <person name="Paul Ross R."/>
            <person name="Yang R."/>
            <person name="Briner A.E."/>
            <person name="Felis G.E."/>
            <person name="de Vos W.M."/>
            <person name="Barrangou R."/>
            <person name="Klaenhammer T.R."/>
            <person name="Caufield P.W."/>
            <person name="Cui Y."/>
            <person name="Zhang H."/>
            <person name="O'Toole P.W."/>
        </authorList>
    </citation>
    <scope>NUCLEOTIDE SEQUENCE [LARGE SCALE GENOMIC DNA]</scope>
    <source>
        <strain evidence="7 8">DSM 13345</strain>
    </source>
</reference>
<comment type="subcellular location">
    <subcellularLocation>
        <location evidence="1">Cell membrane</location>
        <topology evidence="1">Multi-pass membrane protein</topology>
    </subcellularLocation>
</comment>
<feature type="transmembrane region" description="Helical" evidence="6">
    <location>
        <begin position="241"/>
        <end position="266"/>
    </location>
</feature>
<dbReference type="PATRIC" id="fig|1423771.3.peg.1896"/>